<keyword evidence="3" id="KW-1185">Reference proteome</keyword>
<dbReference type="EMBL" id="CP151267">
    <property type="protein sequence ID" value="WZH50352.1"/>
    <property type="molecule type" value="Genomic_DNA"/>
</dbReference>
<keyword evidence="1" id="KW-0732">Signal</keyword>
<evidence type="ECO:0000256" key="1">
    <source>
        <dbReference type="SAM" id="SignalP"/>
    </source>
</evidence>
<evidence type="ECO:0000313" key="2">
    <source>
        <dbReference type="EMBL" id="WZH50352.1"/>
    </source>
</evidence>
<protein>
    <submittedName>
        <fullName evidence="2">Uncharacterized protein</fullName>
    </submittedName>
</protein>
<organism evidence="2 3">
    <name type="scientific">Fusarium acuminatum</name>
    <dbReference type="NCBI Taxonomy" id="5515"/>
    <lineage>
        <taxon>Eukaryota</taxon>
        <taxon>Fungi</taxon>
        <taxon>Dikarya</taxon>
        <taxon>Ascomycota</taxon>
        <taxon>Pezizomycotina</taxon>
        <taxon>Sordariomycetes</taxon>
        <taxon>Hypocreomycetidae</taxon>
        <taxon>Hypocreales</taxon>
        <taxon>Nectriaceae</taxon>
        <taxon>Fusarium</taxon>
        <taxon>Fusarium tricinctum species complex</taxon>
    </lineage>
</organism>
<accession>A0ABZ2XB40</accession>
<evidence type="ECO:0000313" key="3">
    <source>
        <dbReference type="Proteomes" id="UP001489902"/>
    </source>
</evidence>
<proteinExistence type="predicted"/>
<name>A0ABZ2XB40_9HYPO</name>
<dbReference type="Proteomes" id="UP001489902">
    <property type="component" value="Chromosome 8"/>
</dbReference>
<sequence length="103" mass="11505">MKFFILIAPLLSVPLAFASPGGDYGYGYGEKTRTVTATVTHTVTKPIYKPPMTKTKTETVTKYKPAVTKYKTKTETVIKNPYPTYHKPGYGNGEYKDSKVYKA</sequence>
<gene>
    <name evidence="2" type="ORF">QYS62_011596</name>
</gene>
<feature type="signal peptide" evidence="1">
    <location>
        <begin position="1"/>
        <end position="18"/>
    </location>
</feature>
<feature type="chain" id="PRO_5047471960" evidence="1">
    <location>
        <begin position="19"/>
        <end position="103"/>
    </location>
</feature>
<reference evidence="2 3" key="1">
    <citation type="submission" date="2024-04" db="EMBL/GenBank/DDBJ databases">
        <title>Complete genome sequence of Fusarium acuminatum.</title>
        <authorList>
            <person name="Lan B."/>
        </authorList>
    </citation>
    <scope>NUCLEOTIDE SEQUENCE [LARGE SCALE GENOMIC DNA]</scope>
    <source>
        <strain evidence="2">1A</strain>
    </source>
</reference>